<protein>
    <submittedName>
        <fullName evidence="1">Uncharacterized protein</fullName>
    </submittedName>
</protein>
<organism evidence="1 2">
    <name type="scientific">Niallia circulans</name>
    <name type="common">Bacillus circulans</name>
    <dbReference type="NCBI Taxonomy" id="1397"/>
    <lineage>
        <taxon>Bacteria</taxon>
        <taxon>Bacillati</taxon>
        <taxon>Bacillota</taxon>
        <taxon>Bacilli</taxon>
        <taxon>Bacillales</taxon>
        <taxon>Bacillaceae</taxon>
        <taxon>Niallia</taxon>
    </lineage>
</organism>
<accession>A0AA91TW18</accession>
<dbReference type="Proteomes" id="UP000216961">
    <property type="component" value="Unassembled WGS sequence"/>
</dbReference>
<dbReference type="AlphaFoldDB" id="A0AA91TW18"/>
<evidence type="ECO:0000313" key="2">
    <source>
        <dbReference type="Proteomes" id="UP000216961"/>
    </source>
</evidence>
<reference evidence="1 2" key="1">
    <citation type="submission" date="2017-07" db="EMBL/GenBank/DDBJ databases">
        <title>Isolation and whole genome analysis of endospore-forming bacteria from heroin.</title>
        <authorList>
            <person name="Kalinowski J."/>
            <person name="Ahrens B."/>
            <person name="Al-Dilaimi A."/>
            <person name="Winkler A."/>
            <person name="Wibberg D."/>
            <person name="Schleenbecker U."/>
            <person name="Ruckert C."/>
            <person name="Wolfel R."/>
            <person name="Grass G."/>
        </authorList>
    </citation>
    <scope>NUCLEOTIDE SEQUENCE [LARGE SCALE GENOMIC DNA]</scope>
    <source>
        <strain evidence="1 2">7521-2</strain>
    </source>
</reference>
<name>A0AA91TW18_NIACI</name>
<proteinExistence type="predicted"/>
<gene>
    <name evidence="1" type="ORF">CHH57_01695</name>
</gene>
<evidence type="ECO:0000313" key="1">
    <source>
        <dbReference type="EMBL" id="PAD85050.1"/>
    </source>
</evidence>
<comment type="caution">
    <text evidence="1">The sequence shown here is derived from an EMBL/GenBank/DDBJ whole genome shotgun (WGS) entry which is preliminary data.</text>
</comment>
<dbReference type="EMBL" id="NPBQ01000013">
    <property type="protein sequence ID" value="PAD85050.1"/>
    <property type="molecule type" value="Genomic_DNA"/>
</dbReference>
<dbReference type="RefSeq" id="WP_095328592.1">
    <property type="nucleotide sequence ID" value="NZ_NPBQ01000013.1"/>
</dbReference>
<sequence>MKIYQHKCKSCNREYKGVSKFPSICTECKRIIIEWYSTIDLLIKEGMTPETVLEKLKLSPPK</sequence>